<evidence type="ECO:0000256" key="2">
    <source>
        <dbReference type="SAM" id="SignalP"/>
    </source>
</evidence>
<dbReference type="Proteomes" id="UP001187682">
    <property type="component" value="Unassembled WGS sequence"/>
</dbReference>
<feature type="domain" description="WSC" evidence="3">
    <location>
        <begin position="884"/>
        <end position="973"/>
    </location>
</feature>
<dbReference type="AlphaFoldDB" id="A0AAE8SZ28"/>
<evidence type="ECO:0000313" key="5">
    <source>
        <dbReference type="Proteomes" id="UP001187682"/>
    </source>
</evidence>
<gene>
    <name evidence="4" type="ORF">DNG_09124</name>
</gene>
<organism evidence="4 5">
    <name type="scientific">Cephalotrichum gorgonifer</name>
    <dbReference type="NCBI Taxonomy" id="2041049"/>
    <lineage>
        <taxon>Eukaryota</taxon>
        <taxon>Fungi</taxon>
        <taxon>Dikarya</taxon>
        <taxon>Ascomycota</taxon>
        <taxon>Pezizomycotina</taxon>
        <taxon>Sordariomycetes</taxon>
        <taxon>Hypocreomycetidae</taxon>
        <taxon>Microascales</taxon>
        <taxon>Microascaceae</taxon>
        <taxon>Cephalotrichum</taxon>
    </lineage>
</organism>
<dbReference type="EMBL" id="ONZQ02000015">
    <property type="protein sequence ID" value="SPO06434.1"/>
    <property type="molecule type" value="Genomic_DNA"/>
</dbReference>
<evidence type="ECO:0000313" key="4">
    <source>
        <dbReference type="EMBL" id="SPO06434.1"/>
    </source>
</evidence>
<feature type="signal peptide" evidence="2">
    <location>
        <begin position="1"/>
        <end position="23"/>
    </location>
</feature>
<feature type="region of interest" description="Disordered" evidence="1">
    <location>
        <begin position="844"/>
        <end position="870"/>
    </location>
</feature>
<reference evidence="4" key="1">
    <citation type="submission" date="2018-03" db="EMBL/GenBank/DDBJ databases">
        <authorList>
            <person name="Guldener U."/>
        </authorList>
    </citation>
    <scope>NUCLEOTIDE SEQUENCE</scope>
</reference>
<dbReference type="GO" id="GO:0004252">
    <property type="term" value="F:serine-type endopeptidase activity"/>
    <property type="evidence" value="ECO:0007669"/>
    <property type="project" value="InterPro"/>
</dbReference>
<protein>
    <recommendedName>
        <fullName evidence="3">WSC domain-containing protein</fullName>
    </recommendedName>
</protein>
<dbReference type="InterPro" id="IPR036852">
    <property type="entry name" value="Peptidase_S8/S53_dom_sf"/>
</dbReference>
<evidence type="ECO:0000256" key="1">
    <source>
        <dbReference type="SAM" id="MobiDB-lite"/>
    </source>
</evidence>
<name>A0AAE8SZ28_9PEZI</name>
<feature type="chain" id="PRO_5041916690" description="WSC domain-containing protein" evidence="2">
    <location>
        <begin position="24"/>
        <end position="990"/>
    </location>
</feature>
<evidence type="ECO:0000259" key="3">
    <source>
        <dbReference type="PROSITE" id="PS51212"/>
    </source>
</evidence>
<dbReference type="InterPro" id="IPR002889">
    <property type="entry name" value="WSC_carb-bd"/>
</dbReference>
<accession>A0AAE8SZ28</accession>
<feature type="region of interest" description="Disordered" evidence="1">
    <location>
        <begin position="393"/>
        <end position="448"/>
    </location>
</feature>
<dbReference type="SUPFAM" id="SSF52743">
    <property type="entry name" value="Subtilisin-like"/>
    <property type="match status" value="1"/>
</dbReference>
<feature type="compositionally biased region" description="Polar residues" evidence="1">
    <location>
        <begin position="847"/>
        <end position="856"/>
    </location>
</feature>
<comment type="caution">
    <text evidence="4">The sequence shown here is derived from an EMBL/GenBank/DDBJ whole genome shotgun (WGS) entry which is preliminary data.</text>
</comment>
<feature type="compositionally biased region" description="Basic residues" evidence="1">
    <location>
        <begin position="401"/>
        <end position="421"/>
    </location>
</feature>
<dbReference type="Pfam" id="PF01822">
    <property type="entry name" value="WSC"/>
    <property type="match status" value="1"/>
</dbReference>
<proteinExistence type="predicted"/>
<keyword evidence="2" id="KW-0732">Signal</keyword>
<dbReference type="PROSITE" id="PS51212">
    <property type="entry name" value="WSC"/>
    <property type="match status" value="1"/>
</dbReference>
<sequence length="990" mass="106770">MHYATQAMLALLALVSFHALARANPPSESINPAVSVPKDEVTQNAWIPNLTLLVEDIQLYPATLGDEPWSFVLPRGDPCSLSPGTLCCNNACLAIPDSLAKLESHRVAGVNVVLHPRELRSLADSLIASPLDTQAVTELLASYKNETQLLSDADAAAAEMFGFVLTVLEKLGTSDTFLSSYLSFFRRHLLEDVIQAAASATAAVKKVTATITVEKSITAWLNLTDALKSARGAGNVDALANHPSGPIRAAMNRFNWFAAIGKNLPADSSRVRDLARAVLHQLGMNHEVFCRGPALGTPGSVPQGLDVFAAQTGLPKHAAYQDVSGLRAGSILFAGEVSPGIYSSFCAALDNSSGRKTADPGAGLALFPTYATALSERQHNMVLHMDMVSAVLHKPTERDHARHSRRSRERRDRHKRTRARWVPRSSEHEPPSSALDGMEVRGDGNTSRIGVRQEPTLLSFPGAPKFLKRVSQYRAITESPETDVEKQAYNLMSPAGSGTWIFVVGSGLNFYNETNELHISEEAGPAYSLTNPDEAYPDDIEDSQRVEPWWNEPSRGGGTGTAILAAGTTYGVAKDAHIFGIKAHWELTDAADKSVTHLTTSAAALVATYNKIESLVGGYSLQGRAVVVLTQPDYYTHPEGDTSQLTEPWAIFLAWARRSDVAIVVPSATNWAEVVVTEVEDGNDSPPGNEDASGAKSKGREIICHWETEDDDKFDFGVSFDYTEFPEVIHVRSAEPDAGFSVFNGPPVKGGEPYLYAQGGWVGSMQATGEIEVTSRVSNAAGIVAGLAAYFMSPASSIVLDRVNGGTLALKQAMVAAAWPRHNGPQYRLNLEGKFTDNHECSYLPPQDSSSTSSNPACEGYPPSPTSTFDPSMIPDDKLTTGQEWTPLFCTYWDATHEEYRRSSSEDMTPQKCGETCCGSMYFGLWVGTECYCIDGPGHLVPGDVSEECDVPCGGDEKSMCGGVESMQIYVVDQIASEAYCEARRGNATG</sequence>
<dbReference type="SMART" id="SM00321">
    <property type="entry name" value="WSC"/>
    <property type="match status" value="1"/>
</dbReference>
<dbReference type="Gene3D" id="3.40.50.200">
    <property type="entry name" value="Peptidase S8/S53 domain"/>
    <property type="match status" value="1"/>
</dbReference>
<keyword evidence="5" id="KW-1185">Reference proteome</keyword>
<dbReference type="GO" id="GO:0006508">
    <property type="term" value="P:proteolysis"/>
    <property type="evidence" value="ECO:0007669"/>
    <property type="project" value="InterPro"/>
</dbReference>